<proteinExistence type="predicted"/>
<accession>A0A426YSC6</accession>
<gene>
    <name evidence="2" type="ORF">B296_00025732</name>
</gene>
<evidence type="ECO:0000313" key="3">
    <source>
        <dbReference type="Proteomes" id="UP000287651"/>
    </source>
</evidence>
<organism evidence="2 3">
    <name type="scientific">Ensete ventricosum</name>
    <name type="common">Abyssinian banana</name>
    <name type="synonym">Musa ensete</name>
    <dbReference type="NCBI Taxonomy" id="4639"/>
    <lineage>
        <taxon>Eukaryota</taxon>
        <taxon>Viridiplantae</taxon>
        <taxon>Streptophyta</taxon>
        <taxon>Embryophyta</taxon>
        <taxon>Tracheophyta</taxon>
        <taxon>Spermatophyta</taxon>
        <taxon>Magnoliopsida</taxon>
        <taxon>Liliopsida</taxon>
        <taxon>Zingiberales</taxon>
        <taxon>Musaceae</taxon>
        <taxon>Ensete</taxon>
    </lineage>
</organism>
<reference evidence="2 3" key="1">
    <citation type="journal article" date="2014" name="Agronomy (Basel)">
        <title>A Draft Genome Sequence for Ensete ventricosum, the Drought-Tolerant Tree Against Hunger.</title>
        <authorList>
            <person name="Harrison J."/>
            <person name="Moore K.A."/>
            <person name="Paszkiewicz K."/>
            <person name="Jones T."/>
            <person name="Grant M."/>
            <person name="Ambacheew D."/>
            <person name="Muzemil S."/>
            <person name="Studholme D.J."/>
        </authorList>
    </citation>
    <scope>NUCLEOTIDE SEQUENCE [LARGE SCALE GENOMIC DNA]</scope>
</reference>
<feature type="region of interest" description="Disordered" evidence="1">
    <location>
        <begin position="34"/>
        <end position="71"/>
    </location>
</feature>
<evidence type="ECO:0000256" key="1">
    <source>
        <dbReference type="SAM" id="MobiDB-lite"/>
    </source>
</evidence>
<protein>
    <submittedName>
        <fullName evidence="2">Uncharacterized protein</fullName>
    </submittedName>
</protein>
<dbReference type="AlphaFoldDB" id="A0A426YSC6"/>
<sequence length="71" mass="7633">MSQDRISNLFPSRVTEEAVPPTPAPVAMLQIAAAPSAPQPRTTDGGQSTLTPDRYWRLFTDPGLTPSVHTS</sequence>
<name>A0A426YSC6_ENSVE</name>
<dbReference type="EMBL" id="AMZH03010493">
    <property type="protein sequence ID" value="RRT54646.1"/>
    <property type="molecule type" value="Genomic_DNA"/>
</dbReference>
<dbReference type="Proteomes" id="UP000287651">
    <property type="component" value="Unassembled WGS sequence"/>
</dbReference>
<feature type="compositionally biased region" description="Polar residues" evidence="1">
    <location>
        <begin position="39"/>
        <end position="51"/>
    </location>
</feature>
<comment type="caution">
    <text evidence="2">The sequence shown here is derived from an EMBL/GenBank/DDBJ whole genome shotgun (WGS) entry which is preliminary data.</text>
</comment>
<evidence type="ECO:0000313" key="2">
    <source>
        <dbReference type="EMBL" id="RRT54646.1"/>
    </source>
</evidence>